<dbReference type="InterPro" id="IPR013802">
    <property type="entry name" value="Formiminotransferase_C"/>
</dbReference>
<dbReference type="EMBL" id="JACQXR010000009">
    <property type="protein sequence ID" value="MBI4725783.1"/>
    <property type="molecule type" value="Genomic_DNA"/>
</dbReference>
<evidence type="ECO:0000256" key="9">
    <source>
        <dbReference type="ARBA" id="ARBA00022490"/>
    </source>
</evidence>
<dbReference type="PANTHER" id="PTHR12234:SF0">
    <property type="entry name" value="FORMIMIDOYLTRANSFERASE-CYCLODEAMINASE"/>
    <property type="match status" value="1"/>
</dbReference>
<evidence type="ECO:0000256" key="4">
    <source>
        <dbReference type="ARBA" id="ARBA00008297"/>
    </source>
</evidence>
<evidence type="ECO:0000256" key="14">
    <source>
        <dbReference type="ARBA" id="ARBA00023212"/>
    </source>
</evidence>
<dbReference type="InterPro" id="IPR036178">
    <property type="entry name" value="Formintransfe-cycloase-like_sf"/>
</dbReference>
<dbReference type="Proteomes" id="UP000736328">
    <property type="component" value="Unassembled WGS sequence"/>
</dbReference>
<keyword evidence="10 22" id="KW-0808">Transferase</keyword>
<evidence type="ECO:0000256" key="6">
    <source>
        <dbReference type="ARBA" id="ARBA00012252"/>
    </source>
</evidence>
<feature type="domain" description="Formiminotransferase N-terminal subdomain" evidence="21">
    <location>
        <begin position="3"/>
        <end position="180"/>
    </location>
</feature>
<sequence length="556" mass="59953">MTKLVECVPNFSEGRDRKIIDAIADAVRGVADVKLLDVDPGADTNRTVYTFVGTSEGVKEAAFQAAKKARELIDMSKHSGAHPRMGAMDVCPFVPVSGVTMEECVQIAKDLGRRLGEELDIPVYLYEFAATSSERQSLADIRTGEYEALEEKFKDPKWKPDFGPAKFKQKWGASVVGAREFLIAYNVNLNTKDKKLANEIALNIREGGRARKDASGKIVKDAQGNSVKVPGRLKAVRAIGWYIEQYRQAQVSINLINYNTTSLHVVFETAREEAEKLGLIVTGSELVGLVPLQPMLDAGKFYLKKQGKSAGAPEKELVEAAVRSLGLGQLSEFDPAKKIVEYNFIKPKPLMSMTVKDFVDEVSSESPAPGGGSVAALAGSLCAALSAMVANLTVGKQGYEKVWSEMSALAEKGQDIKDKLAMAVDEDTNAFNDLMEARRLSKTTPEQKMAREKAMEKGYKKAAAVPLETAKTCLKAMELSLAAAEKGNVNLASDAGVAALMARAGVEGAGLNVLINLSSIKDQGFVKAHKDEVGALNLKAAEMCQRVLTAVSGNIK</sequence>
<comment type="function">
    <text evidence="17">Folate-dependent enzyme, that displays both transferase and deaminase activity. Serves to channel one-carbon units from formiminoglutamate to the folate pool.</text>
</comment>
<comment type="pathway">
    <text evidence="3">Amino-acid degradation; L-histidine degradation into L-glutamate; L-glutamate from N-formimidoyl-L-glutamate (transferase route): step 1/1.</text>
</comment>
<dbReference type="EC" id="2.1.2.5" evidence="6"/>
<dbReference type="GO" id="GO:0005814">
    <property type="term" value="C:centriole"/>
    <property type="evidence" value="ECO:0007669"/>
    <property type="project" value="UniProtKB-SubCell"/>
</dbReference>
<evidence type="ECO:0000256" key="13">
    <source>
        <dbReference type="ARBA" id="ARBA00023034"/>
    </source>
</evidence>
<keyword evidence="9" id="KW-0963">Cytoplasm</keyword>
<dbReference type="Pfam" id="PF04961">
    <property type="entry name" value="FTCD_C"/>
    <property type="match status" value="1"/>
</dbReference>
<evidence type="ECO:0000256" key="8">
    <source>
        <dbReference type="ARBA" id="ARBA00017787"/>
    </source>
</evidence>
<proteinExistence type="inferred from homology"/>
<dbReference type="NCBIfam" id="TIGR02024">
    <property type="entry name" value="FtcD"/>
    <property type="match status" value="1"/>
</dbReference>
<evidence type="ECO:0000259" key="20">
    <source>
        <dbReference type="SMART" id="SM01221"/>
    </source>
</evidence>
<evidence type="ECO:0000256" key="7">
    <source>
        <dbReference type="ARBA" id="ARBA00012998"/>
    </source>
</evidence>
<comment type="similarity">
    <text evidence="4">In the N-terminal section; belongs to the formiminotransferase family.</text>
</comment>
<evidence type="ECO:0000256" key="19">
    <source>
        <dbReference type="ARBA" id="ARBA00030029"/>
    </source>
</evidence>
<dbReference type="GO" id="GO:0006547">
    <property type="term" value="P:L-histidine metabolic process"/>
    <property type="evidence" value="ECO:0007669"/>
    <property type="project" value="UniProtKB-KW"/>
</dbReference>
<comment type="subcellular location">
    <subcellularLocation>
        <location evidence="1">Cytoplasm</location>
        <location evidence="1">Cytoskeleton</location>
        <location evidence="1">Microtubule organizing center</location>
        <location evidence="1">Centrosome</location>
        <location evidence="1">Centriole</location>
    </subcellularLocation>
    <subcellularLocation>
        <location evidence="2">Golgi apparatus</location>
    </subcellularLocation>
</comment>
<dbReference type="AlphaFoldDB" id="A0A933IC63"/>
<dbReference type="PANTHER" id="PTHR12234">
    <property type="entry name" value="FORMIMINOTRANSFERASE-CYCLODEAMINASE"/>
    <property type="match status" value="1"/>
</dbReference>
<keyword evidence="12" id="KW-0290">Folate-binding</keyword>
<gene>
    <name evidence="22" type="primary">ftcD</name>
    <name evidence="22" type="ORF">HY768_00920</name>
</gene>
<dbReference type="EC" id="4.3.1.4" evidence="7"/>
<dbReference type="Gene3D" id="1.20.120.680">
    <property type="entry name" value="Formiminotetrahydrofolate cyclodeaminase monomer, up-and-down helical bundle"/>
    <property type="match status" value="1"/>
</dbReference>
<dbReference type="SUPFAM" id="SSF101262">
    <property type="entry name" value="Methenyltetrahydrofolate cyclohydrolase-like"/>
    <property type="match status" value="1"/>
</dbReference>
<dbReference type="Gene3D" id="3.30.70.670">
    <property type="entry name" value="Formiminotransferase, C-terminal subdomain"/>
    <property type="match status" value="1"/>
</dbReference>
<name>A0A933IC63_UNCT6</name>
<keyword evidence="15" id="KW-0456">Lyase</keyword>
<evidence type="ECO:0000256" key="2">
    <source>
        <dbReference type="ARBA" id="ARBA00004555"/>
    </source>
</evidence>
<dbReference type="InterPro" id="IPR022384">
    <property type="entry name" value="FormiminoTrfase_cat_dom_sf"/>
</dbReference>
<dbReference type="InterPro" id="IPR004227">
    <property type="entry name" value="Formiminotransferase_cat"/>
</dbReference>
<comment type="similarity">
    <text evidence="5">In the C-terminal section; belongs to the cyclodeaminase/cyclohydrolase family.</text>
</comment>
<dbReference type="InterPro" id="IPR037070">
    <property type="entry name" value="Formiminotransferase_C_sf"/>
</dbReference>
<evidence type="ECO:0000256" key="17">
    <source>
        <dbReference type="ARBA" id="ARBA00025506"/>
    </source>
</evidence>
<dbReference type="InterPro" id="IPR037064">
    <property type="entry name" value="Formiminotransferase_N_sf"/>
</dbReference>
<dbReference type="FunFam" id="3.30.990.10:FF:000001">
    <property type="entry name" value="Formimidoyltransferase cyclodeaminase"/>
    <property type="match status" value="1"/>
</dbReference>
<keyword evidence="13" id="KW-0333">Golgi apparatus</keyword>
<evidence type="ECO:0000256" key="1">
    <source>
        <dbReference type="ARBA" id="ARBA00004114"/>
    </source>
</evidence>
<dbReference type="SMART" id="SM01222">
    <property type="entry name" value="FTCD_N"/>
    <property type="match status" value="1"/>
</dbReference>
<evidence type="ECO:0000256" key="11">
    <source>
        <dbReference type="ARBA" id="ARBA00022808"/>
    </source>
</evidence>
<feature type="domain" description="Formiminotransferase C-terminal subdomain" evidence="20">
    <location>
        <begin position="181"/>
        <end position="343"/>
    </location>
</feature>
<evidence type="ECO:0000256" key="12">
    <source>
        <dbReference type="ARBA" id="ARBA00022954"/>
    </source>
</evidence>
<dbReference type="InterPro" id="IPR007044">
    <property type="entry name" value="Cyclodeamin/CycHdrlase"/>
</dbReference>
<accession>A0A933IC63</accession>
<evidence type="ECO:0000256" key="15">
    <source>
        <dbReference type="ARBA" id="ARBA00023239"/>
    </source>
</evidence>
<keyword evidence="11" id="KW-0369">Histidine metabolism</keyword>
<keyword evidence="16" id="KW-0511">Multifunctional enzyme</keyword>
<evidence type="ECO:0000256" key="10">
    <source>
        <dbReference type="ARBA" id="ARBA00022679"/>
    </source>
</evidence>
<evidence type="ECO:0000259" key="21">
    <source>
        <dbReference type="SMART" id="SM01222"/>
    </source>
</evidence>
<dbReference type="InterPro" id="IPR012886">
    <property type="entry name" value="Formiminotransferase_N"/>
</dbReference>
<dbReference type="InterPro" id="IPR051623">
    <property type="entry name" value="FTCD"/>
</dbReference>
<organism evidence="22 23">
    <name type="scientific">candidate division TA06 bacterium</name>
    <dbReference type="NCBI Taxonomy" id="2250710"/>
    <lineage>
        <taxon>Bacteria</taxon>
        <taxon>Bacteria division TA06</taxon>
    </lineage>
</organism>
<evidence type="ECO:0000256" key="5">
    <source>
        <dbReference type="ARBA" id="ARBA00010825"/>
    </source>
</evidence>
<comment type="subunit">
    <text evidence="18">Homooctamer, including four polyglutamate binding sites. The subunits are arranged as a tetramer of dimers, and form a planar ring-shaped structure.</text>
</comment>
<evidence type="ECO:0000256" key="3">
    <source>
        <dbReference type="ARBA" id="ARBA00005082"/>
    </source>
</evidence>
<evidence type="ECO:0000256" key="16">
    <source>
        <dbReference type="ARBA" id="ARBA00023268"/>
    </source>
</evidence>
<evidence type="ECO:0000313" key="23">
    <source>
        <dbReference type="Proteomes" id="UP000736328"/>
    </source>
</evidence>
<evidence type="ECO:0000256" key="18">
    <source>
        <dbReference type="ARBA" id="ARBA00025915"/>
    </source>
</evidence>
<dbReference type="SMART" id="SM01221">
    <property type="entry name" value="FTCD"/>
    <property type="match status" value="1"/>
</dbReference>
<dbReference type="Gene3D" id="3.30.990.10">
    <property type="entry name" value="Formiminotransferase, N-terminal subdomain"/>
    <property type="match status" value="1"/>
</dbReference>
<dbReference type="GO" id="GO:0005542">
    <property type="term" value="F:folic acid binding"/>
    <property type="evidence" value="ECO:0007669"/>
    <property type="project" value="UniProtKB-KW"/>
</dbReference>
<reference evidence="22" key="1">
    <citation type="submission" date="2020-07" db="EMBL/GenBank/DDBJ databases">
        <title>Huge and variable diversity of episymbiotic CPR bacteria and DPANN archaea in groundwater ecosystems.</title>
        <authorList>
            <person name="He C.Y."/>
            <person name="Keren R."/>
            <person name="Whittaker M."/>
            <person name="Farag I.F."/>
            <person name="Doudna J."/>
            <person name="Cate J.H.D."/>
            <person name="Banfield J.F."/>
        </authorList>
    </citation>
    <scope>NUCLEOTIDE SEQUENCE</scope>
    <source>
        <strain evidence="22">NC_groundwater_1520_Pr4_B-0.1um_53_5</strain>
    </source>
</reference>
<dbReference type="SUPFAM" id="SSF55116">
    <property type="entry name" value="Formiminotransferase domain of formiminotransferase-cyclodeaminase"/>
    <property type="match status" value="2"/>
</dbReference>
<evidence type="ECO:0000313" key="22">
    <source>
        <dbReference type="EMBL" id="MBI4725783.1"/>
    </source>
</evidence>
<dbReference type="Pfam" id="PF02971">
    <property type="entry name" value="FTCD"/>
    <property type="match status" value="1"/>
</dbReference>
<dbReference type="GO" id="GO:0030412">
    <property type="term" value="F:formimidoyltetrahydrofolate cyclodeaminase activity"/>
    <property type="evidence" value="ECO:0007669"/>
    <property type="project" value="UniProtKB-EC"/>
</dbReference>
<keyword evidence="14" id="KW-0206">Cytoskeleton</keyword>
<protein>
    <recommendedName>
        <fullName evidence="8">Formimidoyltransferase-cyclodeaminase</fullName>
        <ecNumber evidence="6">2.1.2.5</ecNumber>
        <ecNumber evidence="7">4.3.1.4</ecNumber>
    </recommendedName>
    <alternativeName>
        <fullName evidence="19">Formiminotransferase-cyclodeaminase</fullName>
    </alternativeName>
</protein>
<dbReference type="GO" id="GO:0030409">
    <property type="term" value="F:glutamate formimidoyltransferase activity"/>
    <property type="evidence" value="ECO:0007669"/>
    <property type="project" value="UniProtKB-EC"/>
</dbReference>
<dbReference type="Pfam" id="PF07837">
    <property type="entry name" value="FTCD_N"/>
    <property type="match status" value="1"/>
</dbReference>
<comment type="caution">
    <text evidence="22">The sequence shown here is derived from an EMBL/GenBank/DDBJ whole genome shotgun (WGS) entry which is preliminary data.</text>
</comment>